<evidence type="ECO:0000313" key="3">
    <source>
        <dbReference type="Proteomes" id="UP000029492"/>
    </source>
</evidence>
<protein>
    <submittedName>
        <fullName evidence="2">Protein of unassigned function</fullName>
    </submittedName>
</protein>
<dbReference type="HOGENOM" id="CLU_2771181_0_0_5"/>
<dbReference type="KEGG" id="mor:MOC_5199"/>
<evidence type="ECO:0000256" key="1">
    <source>
        <dbReference type="SAM" id="MobiDB-lite"/>
    </source>
</evidence>
<dbReference type="STRING" id="693986.MOC_5199"/>
<dbReference type="EMBL" id="CP003811">
    <property type="protein sequence ID" value="AIQ92954.1"/>
    <property type="molecule type" value="Genomic_DNA"/>
</dbReference>
<accession>A0A089QEF3</accession>
<organism evidence="2 3">
    <name type="scientific">Methylobacterium oryzae CBMB20</name>
    <dbReference type="NCBI Taxonomy" id="693986"/>
    <lineage>
        <taxon>Bacteria</taxon>
        <taxon>Pseudomonadati</taxon>
        <taxon>Pseudomonadota</taxon>
        <taxon>Alphaproteobacteria</taxon>
        <taxon>Hyphomicrobiales</taxon>
        <taxon>Methylobacteriaceae</taxon>
        <taxon>Methylobacterium</taxon>
    </lineage>
</organism>
<name>A0A089QEF3_9HYPH</name>
<dbReference type="Proteomes" id="UP000029492">
    <property type="component" value="Chromosome"/>
</dbReference>
<sequence length="69" mass="7465">MDLVAPEAAGRARRPSGPEPDRSRQSAGRLRSATIPTALSRPGVRRIPFGLSPSIKQRTKNPQDCEGRS</sequence>
<keyword evidence="3" id="KW-1185">Reference proteome</keyword>
<dbReference type="AlphaFoldDB" id="A0A089QEF3"/>
<evidence type="ECO:0000313" key="2">
    <source>
        <dbReference type="EMBL" id="AIQ92954.1"/>
    </source>
</evidence>
<proteinExistence type="predicted"/>
<gene>
    <name evidence="2" type="ORF">MOC_5199</name>
</gene>
<feature type="region of interest" description="Disordered" evidence="1">
    <location>
        <begin position="1"/>
        <end position="69"/>
    </location>
</feature>
<reference evidence="2 3" key="1">
    <citation type="journal article" date="2014" name="PLoS ONE">
        <title>Genome Information of Methylobacterium oryzae, a Plant-Probiotic Methylotroph in the Phyllosphere.</title>
        <authorList>
            <person name="Kwak M.J."/>
            <person name="Jeong H."/>
            <person name="Madhaiyan M."/>
            <person name="Lee Y."/>
            <person name="Sa T.M."/>
            <person name="Oh T.K."/>
            <person name="Kim J.F."/>
        </authorList>
    </citation>
    <scope>NUCLEOTIDE SEQUENCE [LARGE SCALE GENOMIC DNA]</scope>
    <source>
        <strain evidence="2 3">CBMB20</strain>
    </source>
</reference>